<dbReference type="EMBL" id="RKST01000001">
    <property type="protein sequence ID" value="RUM99575.1"/>
    <property type="molecule type" value="Genomic_DNA"/>
</dbReference>
<keyword evidence="3" id="KW-0285">Flavoprotein</keyword>
<dbReference type="GO" id="GO:0016614">
    <property type="term" value="F:oxidoreductase activity, acting on CH-OH group of donors"/>
    <property type="evidence" value="ECO:0007669"/>
    <property type="project" value="InterPro"/>
</dbReference>
<dbReference type="PANTHER" id="PTHR42784">
    <property type="entry name" value="PYRANOSE 2-OXIDASE"/>
    <property type="match status" value="1"/>
</dbReference>
<dbReference type="Gene3D" id="3.50.50.60">
    <property type="entry name" value="FAD/NAD(P)-binding domain"/>
    <property type="match status" value="2"/>
</dbReference>
<evidence type="ECO:0000256" key="3">
    <source>
        <dbReference type="ARBA" id="ARBA00022630"/>
    </source>
</evidence>
<protein>
    <submittedName>
        <fullName evidence="7">GMC family oxidoreductase</fullName>
    </submittedName>
</protein>
<comment type="similarity">
    <text evidence="2">Belongs to the GMC oxidoreductase family.</text>
</comment>
<evidence type="ECO:0000256" key="5">
    <source>
        <dbReference type="ARBA" id="ARBA00023002"/>
    </source>
</evidence>
<feature type="domain" description="Glucose-methanol-choline oxidoreductase C-terminal" evidence="6">
    <location>
        <begin position="406"/>
        <end position="533"/>
    </location>
</feature>
<sequence>MTIASELPKDGRSFDVCIAGAGPAGLAVALECEARGLSIIMIEAGGLQPRSTGLVSEATDILDKLRHGQMNVVTRQALGGTSWAWGGECIPFDRIDFEPRDHVPHSGWPIGYKDIAAWHGAAAKFLACGSPNFFRALSGWEDLASCNVDHIGRFSTSSNLANRYRNRLERSPNILLCVGKTVTGIEMDVSGSTVSGLNIRNSLGGATETQKARFFVLAGGGVRTTHLLLNLQRSFPHLLGGDSGPLGRYYMGHIAGEISTIVFNDPKDSVDFLFQPDSRKVYALRRIKIKEGVQKREGLLNTAFMLRNPAIGDHRHMNGALSLINLCLSNPLTGQRFFSRRLSSHSNVPPSPQRWKHVGNTLRAPMRTVKDIKMILQQFLQETKIPVLIGNNAGRYTLRYHAEQVPNPESRIRLADQFDRFGEPTLKIDFRFTDQDARSVLRAHEILDHELRMTGRGYLDYWYPLKERLAAIMDIATDGYHQAGTTRMKTDPQEGVVDESCRVHQIRNLYIASSSVFPTTGSANPTFSIVAFALRLAAHLSGVQV</sequence>
<reference evidence="7 8" key="1">
    <citation type="submission" date="2018-11" db="EMBL/GenBank/DDBJ databases">
        <title>Pseudaminobacter arsenicus sp. nov., an arsenic-resistant bacterium isolated from arsenic-rich aquifers.</title>
        <authorList>
            <person name="Mu Y."/>
        </authorList>
    </citation>
    <scope>NUCLEOTIDE SEQUENCE [LARGE SCALE GENOMIC DNA]</scope>
    <source>
        <strain evidence="7 8">CB3</strain>
    </source>
</reference>
<dbReference type="PANTHER" id="PTHR42784:SF1">
    <property type="entry name" value="PYRANOSE 2-OXIDASE"/>
    <property type="match status" value="1"/>
</dbReference>
<evidence type="ECO:0000259" key="6">
    <source>
        <dbReference type="Pfam" id="PF05199"/>
    </source>
</evidence>
<evidence type="ECO:0000256" key="2">
    <source>
        <dbReference type="ARBA" id="ARBA00010790"/>
    </source>
</evidence>
<evidence type="ECO:0000313" key="8">
    <source>
        <dbReference type="Proteomes" id="UP000281647"/>
    </source>
</evidence>
<comment type="cofactor">
    <cofactor evidence="1">
        <name>FAD</name>
        <dbReference type="ChEBI" id="CHEBI:57692"/>
    </cofactor>
</comment>
<dbReference type="Pfam" id="PF05199">
    <property type="entry name" value="GMC_oxred_C"/>
    <property type="match status" value="1"/>
</dbReference>
<dbReference type="SUPFAM" id="SSF51905">
    <property type="entry name" value="FAD/NAD(P)-binding domain"/>
    <property type="match status" value="1"/>
</dbReference>
<dbReference type="OrthoDB" id="9798604at2"/>
<dbReference type="AlphaFoldDB" id="A0A432VBR2"/>
<organism evidence="7 8">
    <name type="scientific">Borborobacter arsenicus</name>
    <dbReference type="NCBI Taxonomy" id="1851146"/>
    <lineage>
        <taxon>Bacteria</taxon>
        <taxon>Pseudomonadati</taxon>
        <taxon>Pseudomonadota</taxon>
        <taxon>Alphaproteobacteria</taxon>
        <taxon>Hyphomicrobiales</taxon>
        <taxon>Phyllobacteriaceae</taxon>
        <taxon>Borborobacter</taxon>
    </lineage>
</organism>
<comment type="caution">
    <text evidence="7">The sequence shown here is derived from an EMBL/GenBank/DDBJ whole genome shotgun (WGS) entry which is preliminary data.</text>
</comment>
<keyword evidence="4" id="KW-0274">FAD</keyword>
<dbReference type="InterPro" id="IPR007867">
    <property type="entry name" value="GMC_OxRtase_C"/>
</dbReference>
<dbReference type="InterPro" id="IPR051473">
    <property type="entry name" value="P2Ox-like"/>
</dbReference>
<dbReference type="RefSeq" id="WP_128625814.1">
    <property type="nucleotide sequence ID" value="NZ_RKST01000001.1"/>
</dbReference>
<evidence type="ECO:0000313" key="7">
    <source>
        <dbReference type="EMBL" id="RUM99575.1"/>
    </source>
</evidence>
<proteinExistence type="inferred from homology"/>
<evidence type="ECO:0000256" key="4">
    <source>
        <dbReference type="ARBA" id="ARBA00022827"/>
    </source>
</evidence>
<name>A0A432VBR2_9HYPH</name>
<dbReference type="InterPro" id="IPR036188">
    <property type="entry name" value="FAD/NAD-bd_sf"/>
</dbReference>
<keyword evidence="5" id="KW-0560">Oxidoreductase</keyword>
<gene>
    <name evidence="7" type="ORF">EET67_01370</name>
</gene>
<accession>A0A432VBR2</accession>
<keyword evidence="8" id="KW-1185">Reference proteome</keyword>
<dbReference type="Proteomes" id="UP000281647">
    <property type="component" value="Unassembled WGS sequence"/>
</dbReference>
<evidence type="ECO:0000256" key="1">
    <source>
        <dbReference type="ARBA" id="ARBA00001974"/>
    </source>
</evidence>